<dbReference type="AlphaFoldDB" id="A0A1H8D8P6"/>
<dbReference type="STRING" id="1166340.SAMN05192583_1833"/>
<name>A0A1H8D8P6_9SPHN</name>
<gene>
    <name evidence="1" type="ORF">SAMN05192583_1833</name>
</gene>
<organism evidence="1 2">
    <name type="scientific">Sphingomonas gellani</name>
    <dbReference type="NCBI Taxonomy" id="1166340"/>
    <lineage>
        <taxon>Bacteria</taxon>
        <taxon>Pseudomonadati</taxon>
        <taxon>Pseudomonadota</taxon>
        <taxon>Alphaproteobacteria</taxon>
        <taxon>Sphingomonadales</taxon>
        <taxon>Sphingomonadaceae</taxon>
        <taxon>Sphingomonas</taxon>
    </lineage>
</organism>
<dbReference type="EMBL" id="FOCF01000004">
    <property type="protein sequence ID" value="SEN03602.1"/>
    <property type="molecule type" value="Genomic_DNA"/>
</dbReference>
<evidence type="ECO:0000313" key="2">
    <source>
        <dbReference type="Proteomes" id="UP000199206"/>
    </source>
</evidence>
<keyword evidence="2" id="KW-1185">Reference proteome</keyword>
<protein>
    <recommendedName>
        <fullName evidence="3">CHAD domain-containing protein</fullName>
    </recommendedName>
</protein>
<reference evidence="2" key="1">
    <citation type="submission" date="2016-10" db="EMBL/GenBank/DDBJ databases">
        <authorList>
            <person name="Varghese N."/>
            <person name="Submissions S."/>
        </authorList>
    </citation>
    <scope>NUCLEOTIDE SEQUENCE [LARGE SCALE GENOMIC DNA]</scope>
    <source>
        <strain evidence="2">S6-262</strain>
    </source>
</reference>
<dbReference type="Proteomes" id="UP000199206">
    <property type="component" value="Unassembled WGS sequence"/>
</dbReference>
<evidence type="ECO:0000313" key="1">
    <source>
        <dbReference type="EMBL" id="SEN03602.1"/>
    </source>
</evidence>
<sequence>MTARSVRTRTLYAQEQLDALFQAVETDDVVDPDVSLPVPVPVHFSEDDMRRCLDLCVQFWMQEARPAEMRHLAERLLISTDLPEQARLRYKHVRASYKHLRFALVLYGVKHRPPRLFAATVAVMGHLQDAFRNRRPHATRGYALLLRLLLSRPISMIVRREVERVRLDDAAGFLRFRRAEIGRVATWLQQPQITAHVFHAVRKVVSRQVSFYDTLHVLQPDDRLWKMSRFLSAINGLMGDMHDDLVRQAGTGHRDYARDTFALPHDIRWRLDALIAAYPTTDATPGVA</sequence>
<evidence type="ECO:0008006" key="3">
    <source>
        <dbReference type="Google" id="ProtNLM"/>
    </source>
</evidence>
<proteinExistence type="predicted"/>
<accession>A0A1H8D8P6</accession>